<reference evidence="8" key="1">
    <citation type="submission" date="2017-12" db="EMBL/GenBank/DDBJ databases">
        <title>Gene loss provides genomic basis for host adaptation in cereal stripe rust fungi.</title>
        <authorList>
            <person name="Xia C."/>
        </authorList>
    </citation>
    <scope>NUCLEOTIDE SEQUENCE [LARGE SCALE GENOMIC DNA]</scope>
    <source>
        <strain evidence="8">93-210</strain>
    </source>
</reference>
<feature type="domain" description="S1 motif" evidence="7">
    <location>
        <begin position="638"/>
        <end position="707"/>
    </location>
</feature>
<keyword evidence="9" id="KW-1185">Reference proteome</keyword>
<dbReference type="VEuPathDB" id="FungiDB:PSHT_00503"/>
<keyword evidence="3" id="KW-0698">rRNA processing</keyword>
<organism evidence="8 9">
    <name type="scientific">Puccinia striiformis</name>
    <dbReference type="NCBI Taxonomy" id="27350"/>
    <lineage>
        <taxon>Eukaryota</taxon>
        <taxon>Fungi</taxon>
        <taxon>Dikarya</taxon>
        <taxon>Basidiomycota</taxon>
        <taxon>Pucciniomycotina</taxon>
        <taxon>Pucciniomycetes</taxon>
        <taxon>Pucciniales</taxon>
        <taxon>Pucciniaceae</taxon>
        <taxon>Puccinia</taxon>
    </lineage>
</organism>
<dbReference type="SUPFAM" id="SSF50249">
    <property type="entry name" value="Nucleic acid-binding proteins"/>
    <property type="match status" value="6"/>
</dbReference>
<dbReference type="SMART" id="SM00316">
    <property type="entry name" value="S1"/>
    <property type="match status" value="9"/>
</dbReference>
<dbReference type="InterPro" id="IPR003029">
    <property type="entry name" value="S1_domain"/>
</dbReference>
<proteinExistence type="predicted"/>
<keyword evidence="5" id="KW-0539">Nucleus</keyword>
<name>A0A2S4VA50_9BASI</name>
<evidence type="ECO:0000256" key="4">
    <source>
        <dbReference type="ARBA" id="ARBA00022737"/>
    </source>
</evidence>
<dbReference type="GO" id="GO:0006364">
    <property type="term" value="P:rRNA processing"/>
    <property type="evidence" value="ECO:0007669"/>
    <property type="project" value="UniProtKB-KW"/>
</dbReference>
<evidence type="ECO:0000313" key="9">
    <source>
        <dbReference type="Proteomes" id="UP000239156"/>
    </source>
</evidence>
<dbReference type="GO" id="GO:0003723">
    <property type="term" value="F:RNA binding"/>
    <property type="evidence" value="ECO:0007669"/>
    <property type="project" value="TreeGrafter"/>
</dbReference>
<evidence type="ECO:0000256" key="5">
    <source>
        <dbReference type="ARBA" id="ARBA00023242"/>
    </source>
</evidence>
<dbReference type="Pfam" id="PF00575">
    <property type="entry name" value="S1"/>
    <property type="match status" value="2"/>
</dbReference>
<evidence type="ECO:0000259" key="7">
    <source>
        <dbReference type="PROSITE" id="PS50126"/>
    </source>
</evidence>
<dbReference type="InterPro" id="IPR045209">
    <property type="entry name" value="Rrp5"/>
</dbReference>
<dbReference type="FunFam" id="2.40.50.140:FF:000103">
    <property type="entry name" value="protein RRP5 homolog"/>
    <property type="match status" value="1"/>
</dbReference>
<evidence type="ECO:0000256" key="6">
    <source>
        <dbReference type="SAM" id="MobiDB-lite"/>
    </source>
</evidence>
<dbReference type="CDD" id="cd05693">
    <property type="entry name" value="S1_Rrp5_repeat_hs1_sc1"/>
    <property type="match status" value="1"/>
</dbReference>
<dbReference type="PROSITE" id="PS50126">
    <property type="entry name" value="S1"/>
    <property type="match status" value="6"/>
</dbReference>
<dbReference type="SMART" id="SM00386">
    <property type="entry name" value="HAT"/>
    <property type="match status" value="4"/>
</dbReference>
<protein>
    <recommendedName>
        <fullName evidence="7">S1 motif domain-containing protein</fullName>
    </recommendedName>
</protein>
<dbReference type="PANTHER" id="PTHR23270:SF10">
    <property type="entry name" value="PROTEIN RRP5 HOMOLOG"/>
    <property type="match status" value="1"/>
</dbReference>
<dbReference type="InterPro" id="IPR057301">
    <property type="entry name" value="Rrp5_OB_4th"/>
</dbReference>
<feature type="compositionally biased region" description="Polar residues" evidence="6">
    <location>
        <begin position="1837"/>
        <end position="1846"/>
    </location>
</feature>
<comment type="subunit">
    <text evidence="2">Associated with the spliceosome.</text>
</comment>
<feature type="domain" description="S1 motif" evidence="7">
    <location>
        <begin position="305"/>
        <end position="394"/>
    </location>
</feature>
<feature type="domain" description="S1 motif" evidence="7">
    <location>
        <begin position="1381"/>
        <end position="1457"/>
    </location>
</feature>
<feature type="compositionally biased region" description="Polar residues" evidence="6">
    <location>
        <begin position="1495"/>
        <end position="1513"/>
    </location>
</feature>
<evidence type="ECO:0000256" key="1">
    <source>
        <dbReference type="ARBA" id="ARBA00004604"/>
    </source>
</evidence>
<feature type="domain" description="S1 motif" evidence="7">
    <location>
        <begin position="1296"/>
        <end position="1365"/>
    </location>
</feature>
<feature type="region of interest" description="Disordered" evidence="6">
    <location>
        <begin position="113"/>
        <end position="163"/>
    </location>
</feature>
<feature type="region of interest" description="Disordered" evidence="6">
    <location>
        <begin position="1"/>
        <end position="101"/>
    </location>
</feature>
<dbReference type="Gene3D" id="2.40.50.140">
    <property type="entry name" value="Nucleic acid-binding proteins"/>
    <property type="match status" value="6"/>
</dbReference>
<comment type="caution">
    <text evidence="8">The sequence shown here is derived from an EMBL/GenBank/DDBJ whole genome shotgun (WGS) entry which is preliminary data.</text>
</comment>
<dbReference type="Pfam" id="PF23231">
    <property type="entry name" value="HAT_Syf1_CNRKL1_C"/>
    <property type="match status" value="1"/>
</dbReference>
<dbReference type="InterPro" id="IPR057302">
    <property type="entry name" value="Rrp5_S1"/>
</dbReference>
<dbReference type="FunFam" id="2.40.50.140:FF:000148">
    <property type="entry name" value="protein RRP5 homolog isoform X1"/>
    <property type="match status" value="1"/>
</dbReference>
<evidence type="ECO:0000313" key="8">
    <source>
        <dbReference type="EMBL" id="POW06384.1"/>
    </source>
</evidence>
<comment type="subcellular location">
    <subcellularLocation>
        <location evidence="1">Nucleus</location>
        <location evidence="1">Nucleolus</location>
    </subcellularLocation>
</comment>
<dbReference type="InterPro" id="IPR055430">
    <property type="entry name" value="HAT_Syf1_CNRKL1_C"/>
</dbReference>
<evidence type="ECO:0000256" key="2">
    <source>
        <dbReference type="ARBA" id="ARBA00011524"/>
    </source>
</evidence>
<dbReference type="Gene3D" id="1.25.40.10">
    <property type="entry name" value="Tetratricopeptide repeat domain"/>
    <property type="match status" value="2"/>
</dbReference>
<feature type="compositionally biased region" description="Acidic residues" evidence="6">
    <location>
        <begin position="1542"/>
        <end position="1557"/>
    </location>
</feature>
<dbReference type="InterPro" id="IPR003107">
    <property type="entry name" value="HAT"/>
</dbReference>
<feature type="region of interest" description="Disordered" evidence="6">
    <location>
        <begin position="1458"/>
        <end position="1561"/>
    </location>
</feature>
<dbReference type="FunFam" id="1.25.40.10:FF:000727">
    <property type="entry name" value="Chromosome 1, whole genome shotgun sequence"/>
    <property type="match status" value="1"/>
</dbReference>
<dbReference type="PANTHER" id="PTHR23270">
    <property type="entry name" value="PROGRAMMED CELL DEATH PROTEIN 11 PRE-RRNA PROCESSING PROTEIN RRP5"/>
    <property type="match status" value="1"/>
</dbReference>
<dbReference type="Proteomes" id="UP000239156">
    <property type="component" value="Unassembled WGS sequence"/>
</dbReference>
<feature type="compositionally biased region" description="Basic and acidic residues" evidence="6">
    <location>
        <begin position="30"/>
        <end position="77"/>
    </location>
</feature>
<dbReference type="InterPro" id="IPR011990">
    <property type="entry name" value="TPR-like_helical_dom_sf"/>
</dbReference>
<sequence>MAKKRRTSSVGEETSNNTESAISRTKKIKRTEDHKQATNENTNKKESSSLDKKTKKKDFPPKDTNKKQFTKDQDQKKPPKPKNNPTFIPTSTADEIDFPRGGGIQLTAYEQAEAKRDGAQEADQQLNPSELKPRSKKRTLSESKITDSGKGKGKKRAQDDQANSNHVVDAYRIEHLNHKRLIPGIKLAGMIIQIRPLELIVALPSHLVGHVPITEISPYYTQRLSENGEEDEDSDGDQSENSIKGLDEMFSVGQWIRCSVIQTTAEIHKKTLRVSPLVRTAMKVTLTMDPVHINSGIDKSDLQGGMTLTGAVKSVEDRGYIIDLGISVDPNVDSATSKVPANNLTAFVSFVDATKATGIKHDDEPSLQWEIGQIVPCRINKLSENGATCMISVNAQDISRSVLTAATSIDSILPLHMVTCLITSVIPGQGLNVSFLGFFKGTIPVRHLQCHSTTGVEVNEKFKVGQKIRARVLWDTIPSKNHISIEGNDSVLGPKIFSLSYFDHVIKLASPGLPPHLQNGELIKPDKIDELLRYPIGYVFQTVRIFRVDEDWGVYVTCLNSENGLPIEIDPPVAFAHISDISDSFLSCLSKDSGPHKIGSTHKARVTGVSPLDGVLQLTLKPSVIEQPFLRSEDIPIGALITGTVKKLTPTNLIIKIQGGSDAVVWPDHYSDVKHSHPEKKFTQGAKVKARVLYTNPEKDQVVLTLRKSLLRSEDIITSFESARVGTCNFAMVAKVEEKYMIVEFFGHTKALVPITEADVEFVASMKDLFTPGKLVKVKITRVDVEKRHITASVKLAKSEPLAKVPTVLGVGDKVLAIVSAIHQENLQLKLHRSDDESMSSDPLKGLINLDILASQYGLSPHDLKNKLKKGDQLKDLVVKKKLEDKDLLIVGYELKDQMTGVVRFINEENLVLNLRKQTQSSKTANYVEGFLPISLLARRRNISVDALKTKVSIGEVISGLRPIHHDLLRGLLIVGFRNLDSDETTEKFTFTPPKLATLSISDRVVGRVFKILEDSIILSLRKEGTEGYAECKGVIPPARVAKHRHIPEEKLRSKLKIGDYIYDLIIRTKPEGGDCYYVGFAPSEKPSTAAELSVGESVIGTVEAIHEHNVILSLQREDCENKGADVPTQGIVSSSVLAGHWNLSEKSLKHKLKEGQKIPKLVVKKADCDKGLFIVGFAPTHLPAPPPNTSLAVGETMRVCVGSRNAHGLQVTPVEASSSKTAFLIDFTDMADDYDEQPHHEAGSEVLARIVLLDKKLLKTYLSVRPSDLNKLTGETLKNSVKDRPIRQWADLRIGTTVRGFVQHISDAGLTLQVGTGIRGSVMAPELFDEETPGWKEKFRVGQVVSGKIIATQHKKLRISLKKNPGLSKGVPAWEILQVGQILSTTVRKIETYGMFLQPIQTRISGLCHRSEIYDDSEESKKKKEEWSKGYSEGMELRAAILSIDPEKKKISFTIKPSVVNPDGDESVAVESPEVIEITDHDSDDDSDDEPRHQNASLPKTSTVKAETQPPTVSIDFSEPALPISSGFDRDANKATPTANAEEEEELSTDTDDASEEQVSVPPFTYGTIEQQSVEEIEELIKESPNSSGLWNRLINLYITKADLPQARQTAKRALEAIHYREEAQKWNVWIALLRLENKYGTEEQFRKTFNEASVCNDTKTVYLKVAEIYAESDKIEKADATYSRALKKFSASSKAWTLYGEFCLKNGRPEQAQELLSRCVKSLPKHKYIKTIHKFAQLESKFGDHERARTLFEGLITQYPKRTDIWNVYVDLEIKKGTEVEVIRGLYSRMLNLNLNPKKMKSIFKKWLQFEQTRGDKESQDLVVQKAQSYVATIMSSKNSASNKHTQDADHDDENDEE</sequence>
<evidence type="ECO:0000256" key="3">
    <source>
        <dbReference type="ARBA" id="ARBA00022552"/>
    </source>
</evidence>
<dbReference type="GO" id="GO:0032040">
    <property type="term" value="C:small-subunit processome"/>
    <property type="evidence" value="ECO:0007669"/>
    <property type="project" value="TreeGrafter"/>
</dbReference>
<dbReference type="InterPro" id="IPR048059">
    <property type="entry name" value="Rrp5_S1_rpt_hs1_sc1"/>
</dbReference>
<feature type="region of interest" description="Disordered" evidence="6">
    <location>
        <begin position="1837"/>
        <end position="1860"/>
    </location>
</feature>
<feature type="compositionally biased region" description="Basic and acidic residues" evidence="6">
    <location>
        <begin position="139"/>
        <end position="150"/>
    </location>
</feature>
<keyword evidence="4" id="KW-0677">Repeat</keyword>
<dbReference type="Pfam" id="PF23459">
    <property type="entry name" value="S1_RRP5"/>
    <property type="match status" value="1"/>
</dbReference>
<dbReference type="Pfam" id="PF24685">
    <property type="entry name" value="OB_RRP5_4th"/>
    <property type="match status" value="1"/>
</dbReference>
<accession>A0A2S4VA50</accession>
<dbReference type="EMBL" id="PKSL01000087">
    <property type="protein sequence ID" value="POW06384.1"/>
    <property type="molecule type" value="Genomic_DNA"/>
</dbReference>
<dbReference type="InterPro" id="IPR012340">
    <property type="entry name" value="NA-bd_OB-fold"/>
</dbReference>
<dbReference type="SUPFAM" id="SSF48452">
    <property type="entry name" value="TPR-like"/>
    <property type="match status" value="2"/>
</dbReference>
<feature type="domain" description="S1 motif" evidence="7">
    <location>
        <begin position="184"/>
        <end position="277"/>
    </location>
</feature>
<gene>
    <name evidence="8" type="ORF">PSTT_09049</name>
</gene>
<dbReference type="CDD" id="cd05697">
    <property type="entry name" value="S1_Rrp5_repeat_hs5"/>
    <property type="match status" value="1"/>
</dbReference>
<dbReference type="VEuPathDB" id="FungiDB:PSTT_09049"/>
<feature type="compositionally biased region" description="Polar residues" evidence="6">
    <location>
        <begin position="8"/>
        <end position="23"/>
    </location>
</feature>
<feature type="domain" description="S1 motif" evidence="7">
    <location>
        <begin position="726"/>
        <end position="795"/>
    </location>
</feature>